<evidence type="ECO:0000313" key="2">
    <source>
        <dbReference type="Proteomes" id="UP000645462"/>
    </source>
</evidence>
<dbReference type="InterPro" id="IPR036390">
    <property type="entry name" value="WH_DNA-bd_sf"/>
</dbReference>
<keyword evidence="2" id="KW-1185">Reference proteome</keyword>
<protein>
    <recommendedName>
        <fullName evidence="3">DUF3253 domain-containing protein</fullName>
    </recommendedName>
</protein>
<organism evidence="1 2">
    <name type="scientific">Marivita lacus</name>
    <dbReference type="NCBI Taxonomy" id="1323742"/>
    <lineage>
        <taxon>Bacteria</taxon>
        <taxon>Pseudomonadati</taxon>
        <taxon>Pseudomonadota</taxon>
        <taxon>Alphaproteobacteria</taxon>
        <taxon>Rhodobacterales</taxon>
        <taxon>Roseobacteraceae</taxon>
        <taxon>Marivita</taxon>
    </lineage>
</organism>
<accession>A0ABQ1KSU2</accession>
<comment type="caution">
    <text evidence="1">The sequence shown here is derived from an EMBL/GenBank/DDBJ whole genome shotgun (WGS) entry which is preliminary data.</text>
</comment>
<dbReference type="Gene3D" id="1.10.10.10">
    <property type="entry name" value="Winged helix-like DNA-binding domain superfamily/Winged helix DNA-binding domain"/>
    <property type="match status" value="1"/>
</dbReference>
<dbReference type="InterPro" id="IPR036388">
    <property type="entry name" value="WH-like_DNA-bd_sf"/>
</dbReference>
<evidence type="ECO:0008006" key="3">
    <source>
        <dbReference type="Google" id="ProtNLM"/>
    </source>
</evidence>
<evidence type="ECO:0000313" key="1">
    <source>
        <dbReference type="EMBL" id="GGC05928.1"/>
    </source>
</evidence>
<dbReference type="Proteomes" id="UP000645462">
    <property type="component" value="Unassembled WGS sequence"/>
</dbReference>
<dbReference type="Pfam" id="PF11625">
    <property type="entry name" value="DUF3253"/>
    <property type="match status" value="1"/>
</dbReference>
<reference evidence="2" key="1">
    <citation type="journal article" date="2019" name="Int. J. Syst. Evol. Microbiol.">
        <title>The Global Catalogue of Microorganisms (GCM) 10K type strain sequencing project: providing services to taxonomists for standard genome sequencing and annotation.</title>
        <authorList>
            <consortium name="The Broad Institute Genomics Platform"/>
            <consortium name="The Broad Institute Genome Sequencing Center for Infectious Disease"/>
            <person name="Wu L."/>
            <person name="Ma J."/>
        </authorList>
    </citation>
    <scope>NUCLEOTIDE SEQUENCE [LARGE SCALE GENOMIC DNA]</scope>
    <source>
        <strain evidence="2">CGMCC 1.12478</strain>
    </source>
</reference>
<proteinExistence type="predicted"/>
<gene>
    <name evidence="1" type="ORF">GCM10011363_23270</name>
</gene>
<sequence>MWARTSIPAPASGAMTPSDNVIADVLLDLAHQRGVGKTFCPSEAARRLSDDWRPLMPEVRRVAATLPLVATQKGNAVDPVEAKGPIRLGLKP</sequence>
<dbReference type="SUPFAM" id="SSF46785">
    <property type="entry name" value="Winged helix' DNA-binding domain"/>
    <property type="match status" value="1"/>
</dbReference>
<dbReference type="EMBL" id="BMFC01000005">
    <property type="protein sequence ID" value="GGC05928.1"/>
    <property type="molecule type" value="Genomic_DNA"/>
</dbReference>
<name>A0ABQ1KSU2_9RHOB</name>
<dbReference type="InterPro" id="IPR021660">
    <property type="entry name" value="DUF3253"/>
</dbReference>